<sequence>MFLRLLFVLLIALNIAVGAWLVLGQDDVTVPSAADPGVPVLHLLTERPDLSAATPAQGTSAPADPSAADGVAIAASSPAAGRSAPQPVGGSTAASYQCLALGPFPSLQSLRSARERLAPELARSQSRQEQSQQSRGWWVYLPAQTSRAQALAVAQRLADAHFSDYFVVSSGDQPNTISLGLFKDPANARKRREDLVAAGFPAQMTERVETVPEYWLDVVVPDANSATWRQRVHELAVGSHSTGCF</sequence>
<keyword evidence="3" id="KW-1185">Reference proteome</keyword>
<dbReference type="GO" id="GO:0042834">
    <property type="term" value="F:peptidoglycan binding"/>
    <property type="evidence" value="ECO:0007669"/>
    <property type="project" value="InterPro"/>
</dbReference>
<dbReference type="Pfam" id="PF05036">
    <property type="entry name" value="SPOR"/>
    <property type="match status" value="1"/>
</dbReference>
<dbReference type="STRING" id="445710.ATSB10_35570"/>
<feature type="domain" description="SPOR" evidence="1">
    <location>
        <begin position="131"/>
        <end position="208"/>
    </location>
</feature>
<accession>A0A160N4L6</accession>
<protein>
    <recommendedName>
        <fullName evidence="1">SPOR domain-containing protein</fullName>
    </recommendedName>
</protein>
<evidence type="ECO:0000313" key="2">
    <source>
        <dbReference type="EMBL" id="AND71011.1"/>
    </source>
</evidence>
<dbReference type="RefSeq" id="WP_063673977.1">
    <property type="nucleotide sequence ID" value="NZ_CP014841.1"/>
</dbReference>
<organism evidence="2 3">
    <name type="scientific">Dyella thiooxydans</name>
    <dbReference type="NCBI Taxonomy" id="445710"/>
    <lineage>
        <taxon>Bacteria</taxon>
        <taxon>Pseudomonadati</taxon>
        <taxon>Pseudomonadota</taxon>
        <taxon>Gammaproteobacteria</taxon>
        <taxon>Lysobacterales</taxon>
        <taxon>Rhodanobacteraceae</taxon>
        <taxon>Dyella</taxon>
    </lineage>
</organism>
<evidence type="ECO:0000259" key="1">
    <source>
        <dbReference type="PROSITE" id="PS51724"/>
    </source>
</evidence>
<name>A0A160N4L6_9GAMM</name>
<dbReference type="PATRIC" id="fig|445710.3.peg.3556"/>
<dbReference type="AlphaFoldDB" id="A0A160N4L6"/>
<dbReference type="KEGG" id="dtx:ATSB10_35570"/>
<evidence type="ECO:0000313" key="3">
    <source>
        <dbReference type="Proteomes" id="UP000077255"/>
    </source>
</evidence>
<dbReference type="PROSITE" id="PS51724">
    <property type="entry name" value="SPOR"/>
    <property type="match status" value="1"/>
</dbReference>
<reference evidence="2 3" key="1">
    <citation type="submission" date="2016-02" db="EMBL/GenBank/DDBJ databases">
        <title>Complete genome sequencing and analysis of ATSB10, Dyella thiooxydans isolated from rhizosphere soil of sunflower (Helianthus annuus L.).</title>
        <authorList>
            <person name="Lee Y."/>
            <person name="Hwangbo K."/>
            <person name="Chung H."/>
            <person name="Yoo J."/>
            <person name="Kim K.Y."/>
            <person name="Sa T.M."/>
            <person name="Um Y."/>
            <person name="Madhaiyan M."/>
        </authorList>
    </citation>
    <scope>NUCLEOTIDE SEQUENCE [LARGE SCALE GENOMIC DNA]</scope>
    <source>
        <strain evidence="2 3">ATSB10</strain>
    </source>
</reference>
<dbReference type="InterPro" id="IPR007730">
    <property type="entry name" value="SPOR-like_dom"/>
</dbReference>
<dbReference type="Gene3D" id="3.30.70.1070">
    <property type="entry name" value="Sporulation related repeat"/>
    <property type="match status" value="1"/>
</dbReference>
<dbReference type="EMBL" id="CP014841">
    <property type="protein sequence ID" value="AND71011.1"/>
    <property type="molecule type" value="Genomic_DNA"/>
</dbReference>
<dbReference type="OrthoDB" id="5986009at2"/>
<dbReference type="Proteomes" id="UP000077255">
    <property type="component" value="Chromosome"/>
</dbReference>
<gene>
    <name evidence="2" type="ORF">ATSB10_35570</name>
</gene>
<proteinExistence type="predicted"/>
<dbReference type="InterPro" id="IPR036680">
    <property type="entry name" value="SPOR-like_sf"/>
</dbReference>